<dbReference type="PANTHER" id="PTHR43566">
    <property type="entry name" value="CONSERVED PROTEIN"/>
    <property type="match status" value="1"/>
</dbReference>
<dbReference type="EMBL" id="VGLS01001145">
    <property type="protein sequence ID" value="MBM3227004.1"/>
    <property type="molecule type" value="Genomic_DNA"/>
</dbReference>
<dbReference type="Pfam" id="PF13173">
    <property type="entry name" value="AAA_14"/>
    <property type="match status" value="1"/>
</dbReference>
<evidence type="ECO:0000259" key="1">
    <source>
        <dbReference type="Pfam" id="PF13173"/>
    </source>
</evidence>
<accession>A0A937W7R1</accession>
<dbReference type="InterPro" id="IPR011335">
    <property type="entry name" value="Restrct_endonuc-II-like"/>
</dbReference>
<dbReference type="GO" id="GO:0005524">
    <property type="term" value="F:ATP binding"/>
    <property type="evidence" value="ECO:0007669"/>
    <property type="project" value="UniProtKB-KW"/>
</dbReference>
<dbReference type="Proteomes" id="UP000712673">
    <property type="component" value="Unassembled WGS sequence"/>
</dbReference>
<keyword evidence="3" id="KW-0547">Nucleotide-binding</keyword>
<sequence length="337" mass="38058">MQARPERLTELVLGNPAQHTVVVDEVQRVPELLNVVHDLIERPGVQRRFVLTGSSARKLRRGGVDLLAGRALIRTLHPFMAAELPGFQLDQALQHGLLPLVCASSAPEEVLRAYAALYLQQEVQLEGWARNVGNFARFLEVVSFSHTSVLNISNVARECQVERKTVAGYLEVLEDLLLAFRLPVFTRRAARATSTHPKLYLFDAGVYQSLRPRGPLDRAEEIGGCAFEGLVAQHLRAWIAYTPQSYQLYFWRTASGVEVDFIVYGEGGFWAIEVKHTSRVRPEDLRGLKRFCQDYPECEPLLLYRGTERVDIDGIWCLPGEDFLQQLHPARALISRS</sequence>
<dbReference type="Pfam" id="PF13635">
    <property type="entry name" value="DUF4143"/>
    <property type="match status" value="1"/>
</dbReference>
<keyword evidence="3" id="KW-0067">ATP-binding</keyword>
<proteinExistence type="predicted"/>
<dbReference type="SUPFAM" id="SSF52980">
    <property type="entry name" value="Restriction endonuclease-like"/>
    <property type="match status" value="1"/>
</dbReference>
<dbReference type="InterPro" id="IPR041682">
    <property type="entry name" value="AAA_14"/>
</dbReference>
<evidence type="ECO:0000259" key="2">
    <source>
        <dbReference type="Pfam" id="PF13635"/>
    </source>
</evidence>
<organism evidence="3 4">
    <name type="scientific">Tectimicrobiota bacterium</name>
    <dbReference type="NCBI Taxonomy" id="2528274"/>
    <lineage>
        <taxon>Bacteria</taxon>
        <taxon>Pseudomonadati</taxon>
        <taxon>Nitrospinota/Tectimicrobiota group</taxon>
        <taxon>Candidatus Tectimicrobiota</taxon>
    </lineage>
</organism>
<gene>
    <name evidence="3" type="ORF">FJZ47_24825</name>
</gene>
<reference evidence="3" key="1">
    <citation type="submission" date="2019-03" db="EMBL/GenBank/DDBJ databases">
        <title>Lake Tanganyika Metagenome-Assembled Genomes (MAGs).</title>
        <authorList>
            <person name="Tran P."/>
        </authorList>
    </citation>
    <scope>NUCLEOTIDE SEQUENCE</scope>
    <source>
        <strain evidence="3">K_DeepCast_65m_m2_066</strain>
    </source>
</reference>
<feature type="domain" description="DUF4143" evidence="2">
    <location>
        <begin position="129"/>
        <end position="276"/>
    </location>
</feature>
<comment type="caution">
    <text evidence="3">The sequence shown here is derived from an EMBL/GenBank/DDBJ whole genome shotgun (WGS) entry which is preliminary data.</text>
</comment>
<dbReference type="AlphaFoldDB" id="A0A937W7R1"/>
<feature type="domain" description="AAA" evidence="1">
    <location>
        <begin position="15"/>
        <end position="83"/>
    </location>
</feature>
<evidence type="ECO:0000313" key="4">
    <source>
        <dbReference type="Proteomes" id="UP000712673"/>
    </source>
</evidence>
<dbReference type="PANTHER" id="PTHR43566:SF2">
    <property type="entry name" value="DUF4143 DOMAIN-CONTAINING PROTEIN"/>
    <property type="match status" value="1"/>
</dbReference>
<name>A0A937W7R1_UNCTE</name>
<protein>
    <submittedName>
        <fullName evidence="3">ATP-binding protein</fullName>
    </submittedName>
</protein>
<dbReference type="InterPro" id="IPR025420">
    <property type="entry name" value="DUF4143"/>
</dbReference>
<evidence type="ECO:0000313" key="3">
    <source>
        <dbReference type="EMBL" id="MBM3227004.1"/>
    </source>
</evidence>